<name>A0A1I6XMM3_9FLAO</name>
<sequence length="176" mass="20495">MRSDYTPAEIEAFVLDFRKYRHVKETIGLAKNTEFLKALANIALRTTYPFPEYSTWYLSKVAEAKSYPLHTIQKELLDLYLNHENPGLQRNVLKSLTFCPLIAYKQGEFLDKLFKDLAAAEVKVAVKVHALENLQKFIPNYPELLGEIKQIMEMQQDNFTPAIRARYKAFCKKNKM</sequence>
<protein>
    <recommendedName>
        <fullName evidence="3">HEAT repeat-containing protein</fullName>
    </recommendedName>
</protein>
<dbReference type="Proteomes" id="UP000236454">
    <property type="component" value="Unassembled WGS sequence"/>
</dbReference>
<keyword evidence="2" id="KW-1185">Reference proteome</keyword>
<accession>A0A1I6XMM3</accession>
<evidence type="ECO:0000313" key="2">
    <source>
        <dbReference type="Proteomes" id="UP000236454"/>
    </source>
</evidence>
<dbReference type="STRING" id="477690.SAMN05216474_0311"/>
<dbReference type="RefSeq" id="WP_090245577.1">
    <property type="nucleotide sequence ID" value="NZ_FPAS01000001.1"/>
</dbReference>
<dbReference type="EMBL" id="FPAS01000001">
    <property type="protein sequence ID" value="SFT39406.1"/>
    <property type="molecule type" value="Genomic_DNA"/>
</dbReference>
<dbReference type="AlphaFoldDB" id="A0A1I6XMM3"/>
<gene>
    <name evidence="1" type="ORF">SAMN05216474_0311</name>
</gene>
<dbReference type="OrthoDB" id="9553393at2"/>
<evidence type="ECO:0000313" key="1">
    <source>
        <dbReference type="EMBL" id="SFT39406.1"/>
    </source>
</evidence>
<organism evidence="1 2">
    <name type="scientific">Lishizhenia tianjinensis</name>
    <dbReference type="NCBI Taxonomy" id="477690"/>
    <lineage>
        <taxon>Bacteria</taxon>
        <taxon>Pseudomonadati</taxon>
        <taxon>Bacteroidota</taxon>
        <taxon>Flavobacteriia</taxon>
        <taxon>Flavobacteriales</taxon>
        <taxon>Crocinitomicaceae</taxon>
        <taxon>Lishizhenia</taxon>
    </lineage>
</organism>
<evidence type="ECO:0008006" key="3">
    <source>
        <dbReference type="Google" id="ProtNLM"/>
    </source>
</evidence>
<proteinExistence type="predicted"/>
<reference evidence="1 2" key="1">
    <citation type="submission" date="2016-10" db="EMBL/GenBank/DDBJ databases">
        <authorList>
            <person name="de Groot N.N."/>
        </authorList>
    </citation>
    <scope>NUCLEOTIDE SEQUENCE [LARGE SCALE GENOMIC DNA]</scope>
    <source>
        <strain evidence="1 2">CGMCC 1.7005</strain>
    </source>
</reference>